<protein>
    <recommendedName>
        <fullName evidence="3">HAMP domain-containing protein</fullName>
    </recommendedName>
</protein>
<dbReference type="Proteomes" id="UP000230646">
    <property type="component" value="Unassembled WGS sequence"/>
</dbReference>
<gene>
    <name evidence="1" type="ORF">COZ07_02310</name>
</gene>
<evidence type="ECO:0008006" key="3">
    <source>
        <dbReference type="Google" id="ProtNLM"/>
    </source>
</evidence>
<accession>A0A2M7PSL7</accession>
<evidence type="ECO:0000313" key="1">
    <source>
        <dbReference type="EMBL" id="PIY33401.1"/>
    </source>
</evidence>
<reference evidence="1 2" key="1">
    <citation type="submission" date="2017-09" db="EMBL/GenBank/DDBJ databases">
        <title>Depth-based differentiation of microbial function through sediment-hosted aquifers and enrichment of novel symbionts in the deep terrestrial subsurface.</title>
        <authorList>
            <person name="Probst A.J."/>
            <person name="Ladd B."/>
            <person name="Jarett J.K."/>
            <person name="Geller-Mcgrath D.E."/>
            <person name="Sieber C.M."/>
            <person name="Emerson J.B."/>
            <person name="Anantharaman K."/>
            <person name="Thomas B.C."/>
            <person name="Malmstrom R."/>
            <person name="Stieglmeier M."/>
            <person name="Klingl A."/>
            <person name="Woyke T."/>
            <person name="Ryan C.M."/>
            <person name="Banfield J.F."/>
        </authorList>
    </citation>
    <scope>NUCLEOTIDE SEQUENCE [LARGE SCALE GENOMIC DNA]</scope>
    <source>
        <strain evidence="1">CG_4_10_14_3_um_filter_34_13</strain>
    </source>
</reference>
<sequence>MLAGITLAILNITLSRKTVGSRIQQMSAKMQHIETILTKIKSGNDEEGCDPGKCLINIDSEDELGESAESFNNLVMTLSKVLDLNSEIQLFSEMLTSHLELDALSREALKQLMKNTGAIGGAILTEKSGELVVEAAESIKEPGSLENNASLLDTMKTHQGQLIHFPTDIIID</sequence>
<evidence type="ECO:0000313" key="2">
    <source>
        <dbReference type="Proteomes" id="UP000230646"/>
    </source>
</evidence>
<organism evidence="1 2">
    <name type="scientific">Candidatus Infernicultor aquiphilus</name>
    <dbReference type="NCBI Taxonomy" id="1805029"/>
    <lineage>
        <taxon>Bacteria</taxon>
        <taxon>Pseudomonadati</taxon>
        <taxon>Atribacterota</taxon>
        <taxon>Candidatus Phoenicimicrobiia</taxon>
        <taxon>Candidatus Pheonicimicrobiales</taxon>
        <taxon>Candidatus Phoenicimicrobiaceae</taxon>
        <taxon>Candidatus Infernicultor</taxon>
    </lineage>
</organism>
<dbReference type="EMBL" id="PFKO01000083">
    <property type="protein sequence ID" value="PIY33401.1"/>
    <property type="molecule type" value="Genomic_DNA"/>
</dbReference>
<dbReference type="AlphaFoldDB" id="A0A2M7PSL7"/>
<name>A0A2M7PSL7_9BACT</name>
<proteinExistence type="predicted"/>
<comment type="caution">
    <text evidence="1">The sequence shown here is derived from an EMBL/GenBank/DDBJ whole genome shotgun (WGS) entry which is preliminary data.</text>
</comment>